<keyword evidence="1" id="KW-0472">Membrane</keyword>
<evidence type="ECO:0000256" key="1">
    <source>
        <dbReference type="SAM" id="Phobius"/>
    </source>
</evidence>
<proteinExistence type="predicted"/>
<dbReference type="AlphaFoldDB" id="A0A1G2DFB6"/>
<keyword evidence="1" id="KW-0812">Transmembrane</keyword>
<evidence type="ECO:0000313" key="2">
    <source>
        <dbReference type="EMBL" id="OGZ12122.1"/>
    </source>
</evidence>
<reference evidence="2 3" key="1">
    <citation type="journal article" date="2016" name="Nat. Commun.">
        <title>Thousands of microbial genomes shed light on interconnected biogeochemical processes in an aquifer system.</title>
        <authorList>
            <person name="Anantharaman K."/>
            <person name="Brown C.T."/>
            <person name="Hug L.A."/>
            <person name="Sharon I."/>
            <person name="Castelle C.J."/>
            <person name="Probst A.J."/>
            <person name="Thomas B.C."/>
            <person name="Singh A."/>
            <person name="Wilkins M.J."/>
            <person name="Karaoz U."/>
            <person name="Brodie E.L."/>
            <person name="Williams K.H."/>
            <person name="Hubbard S.S."/>
            <person name="Banfield J.F."/>
        </authorList>
    </citation>
    <scope>NUCLEOTIDE SEQUENCE [LARGE SCALE GENOMIC DNA]</scope>
</reference>
<gene>
    <name evidence="2" type="ORF">A2942_02520</name>
</gene>
<feature type="transmembrane region" description="Helical" evidence="1">
    <location>
        <begin position="12"/>
        <end position="31"/>
    </location>
</feature>
<feature type="transmembrane region" description="Helical" evidence="1">
    <location>
        <begin position="51"/>
        <end position="69"/>
    </location>
</feature>
<name>A0A1G2DFB6_9BACT</name>
<dbReference type="Proteomes" id="UP000178534">
    <property type="component" value="Unassembled WGS sequence"/>
</dbReference>
<evidence type="ECO:0000313" key="3">
    <source>
        <dbReference type="Proteomes" id="UP000178534"/>
    </source>
</evidence>
<dbReference type="STRING" id="1798665.A2942_02520"/>
<organism evidence="2 3">
    <name type="scientific">Candidatus Lloydbacteria bacterium RIFCSPLOWO2_01_FULL_50_20</name>
    <dbReference type="NCBI Taxonomy" id="1798665"/>
    <lineage>
        <taxon>Bacteria</taxon>
        <taxon>Candidatus Lloydiibacteriota</taxon>
    </lineage>
</organism>
<keyword evidence="1" id="KW-1133">Transmembrane helix</keyword>
<protein>
    <submittedName>
        <fullName evidence="2">Uncharacterized protein</fullName>
    </submittedName>
</protein>
<dbReference type="EMBL" id="MHLP01000027">
    <property type="protein sequence ID" value="OGZ12122.1"/>
    <property type="molecule type" value="Genomic_DNA"/>
</dbReference>
<feature type="transmembrane region" description="Helical" evidence="1">
    <location>
        <begin position="81"/>
        <end position="105"/>
    </location>
</feature>
<comment type="caution">
    <text evidence="2">The sequence shown here is derived from an EMBL/GenBank/DDBJ whole genome shotgun (WGS) entry which is preliminary data.</text>
</comment>
<sequence>MENDDTNVDPVTAAFGVAAAVAVIFNTILTIAKELNPALLAWMKSVSWHHWTTHGFLVLGVFFIAGWLLSRKHMQIRGTLLAEILVGSVILGGLGIFVLYLYLYFY</sequence>
<accession>A0A1G2DFB6</accession>